<name>A0A8S8ZK76_SORMA</name>
<dbReference type="GO" id="GO:0045944">
    <property type="term" value="P:positive regulation of transcription by RNA polymerase II"/>
    <property type="evidence" value="ECO:0007669"/>
    <property type="project" value="TreeGrafter"/>
</dbReference>
<dbReference type="InterPro" id="IPR021858">
    <property type="entry name" value="Fun_TF"/>
</dbReference>
<dbReference type="EMBL" id="NMPR01000083">
    <property type="protein sequence ID" value="KAA8631207.1"/>
    <property type="molecule type" value="Genomic_DNA"/>
</dbReference>
<keyword evidence="5" id="KW-0804">Transcription</keyword>
<protein>
    <submittedName>
        <fullName evidence="8">Uncharacterized protein</fullName>
    </submittedName>
</protein>
<keyword evidence="6" id="KW-0539">Nucleus</keyword>
<keyword evidence="3" id="KW-0805">Transcription regulation</keyword>
<dbReference type="VEuPathDB" id="FungiDB:SMAC_04151"/>
<feature type="region of interest" description="Disordered" evidence="7">
    <location>
        <begin position="1"/>
        <end position="43"/>
    </location>
</feature>
<evidence type="ECO:0000256" key="1">
    <source>
        <dbReference type="ARBA" id="ARBA00004123"/>
    </source>
</evidence>
<dbReference type="CDD" id="cd12148">
    <property type="entry name" value="fungal_TF_MHR"/>
    <property type="match status" value="1"/>
</dbReference>
<dbReference type="OMA" id="GMTNIDR"/>
<proteinExistence type="predicted"/>
<dbReference type="GO" id="GO:0003700">
    <property type="term" value="F:DNA-binding transcription factor activity"/>
    <property type="evidence" value="ECO:0007669"/>
    <property type="project" value="TreeGrafter"/>
</dbReference>
<keyword evidence="2" id="KW-0862">Zinc</keyword>
<keyword evidence="4" id="KW-0238">DNA-binding</keyword>
<organism evidence="8 9">
    <name type="scientific">Sordaria macrospora</name>
    <dbReference type="NCBI Taxonomy" id="5147"/>
    <lineage>
        <taxon>Eukaryota</taxon>
        <taxon>Fungi</taxon>
        <taxon>Dikarya</taxon>
        <taxon>Ascomycota</taxon>
        <taxon>Pezizomycotina</taxon>
        <taxon>Sordariomycetes</taxon>
        <taxon>Sordariomycetidae</taxon>
        <taxon>Sordariales</taxon>
        <taxon>Sordariaceae</taxon>
        <taxon>Sordaria</taxon>
    </lineage>
</organism>
<gene>
    <name evidence="8" type="ORF">SMACR_04151</name>
</gene>
<dbReference type="Pfam" id="PF11951">
    <property type="entry name" value="Fungal_trans_2"/>
    <property type="match status" value="1"/>
</dbReference>
<sequence length="559" mass="62031">MSDFGYDSDSVSPPEFSEADYQFPPTPDLLQSNNSWNAPSPTPSYPLISPTESLFTLPDLGHVEELAEDAKDGDGYVAESWTNQAAVTTVSRPTSYYPDLAMIAPCPVTSPLFEFHSPAFSEFTDRPNRRALVDHFCNILSHLIVFREESGNPFQQLVLPLTRQSSPVLNAIFALASAHLEYRGVQNDEHSLFFHNQAIQGLGRLIEQSAKSNRNEILATIMLLIYYEVLVQRGRSNLVDGHLKGALTIMCTNPEPLDSTSIFLERAFRFYDVIAALSNGRAPLSAAPTAGCLMPFPPLGAPIASPLSNVDTLLGMATTLWPIIHRLSSLVTLKTDLQAAIWSNASASKISVLRTELESTTQAIEAALSRWQPQLPPGFVPDEQEEIAESRNNQPVDIISPTIAERSRLHSIWHNALAYRHSAFVYLYRSVQCYRRSHRAVQEHTHRSLLHCAATVKHEGPMGALLWPLFVAACEAVTTEDRGLTEQAFEKVRKRQGMRNIERAWEIVREVWRRADEAEVKSGTGCGVETSTGEVEEMGTGGDLWRQVSREMGVSVVFG</sequence>
<evidence type="ECO:0000313" key="9">
    <source>
        <dbReference type="Proteomes" id="UP000433876"/>
    </source>
</evidence>
<dbReference type="GO" id="GO:0000976">
    <property type="term" value="F:transcription cis-regulatory region binding"/>
    <property type="evidence" value="ECO:0007669"/>
    <property type="project" value="TreeGrafter"/>
</dbReference>
<dbReference type="Proteomes" id="UP000433876">
    <property type="component" value="Unassembled WGS sequence"/>
</dbReference>
<dbReference type="AlphaFoldDB" id="A0A8S8ZK76"/>
<dbReference type="GO" id="GO:0005634">
    <property type="term" value="C:nucleus"/>
    <property type="evidence" value="ECO:0007669"/>
    <property type="project" value="UniProtKB-SubCell"/>
</dbReference>
<evidence type="ECO:0000256" key="7">
    <source>
        <dbReference type="SAM" id="MobiDB-lite"/>
    </source>
</evidence>
<reference evidence="8 9" key="1">
    <citation type="submission" date="2017-07" db="EMBL/GenBank/DDBJ databases">
        <title>Genome sequence of the Sordaria macrospora wild type strain R19027.</title>
        <authorList>
            <person name="Nowrousian M."/>
            <person name="Teichert I."/>
            <person name="Kueck U."/>
        </authorList>
    </citation>
    <scope>NUCLEOTIDE SEQUENCE [LARGE SCALE GENOMIC DNA]</scope>
    <source>
        <strain evidence="8 9">R19027</strain>
        <tissue evidence="8">Mycelium</tissue>
    </source>
</reference>
<evidence type="ECO:0000256" key="6">
    <source>
        <dbReference type="ARBA" id="ARBA00023242"/>
    </source>
</evidence>
<evidence type="ECO:0000313" key="8">
    <source>
        <dbReference type="EMBL" id="KAA8631207.1"/>
    </source>
</evidence>
<accession>A0A8S8ZK76</accession>
<evidence type="ECO:0000256" key="3">
    <source>
        <dbReference type="ARBA" id="ARBA00023015"/>
    </source>
</evidence>
<comment type="caution">
    <text evidence="8">The sequence shown here is derived from an EMBL/GenBank/DDBJ whole genome shotgun (WGS) entry which is preliminary data.</text>
</comment>
<comment type="subcellular location">
    <subcellularLocation>
        <location evidence="1">Nucleus</location>
    </subcellularLocation>
</comment>
<evidence type="ECO:0000256" key="2">
    <source>
        <dbReference type="ARBA" id="ARBA00022833"/>
    </source>
</evidence>
<dbReference type="PANTHER" id="PTHR37534">
    <property type="entry name" value="TRANSCRIPTIONAL ACTIVATOR PROTEIN UGA3"/>
    <property type="match status" value="1"/>
</dbReference>
<evidence type="ECO:0000256" key="5">
    <source>
        <dbReference type="ARBA" id="ARBA00023163"/>
    </source>
</evidence>
<feature type="compositionally biased region" description="Polar residues" evidence="7">
    <location>
        <begin position="29"/>
        <end position="39"/>
    </location>
</feature>
<dbReference type="PANTHER" id="PTHR37534:SF15">
    <property type="entry name" value="ZN(II)2CYS6 TRANSCRIPTION FACTOR (EUROFUNG)"/>
    <property type="match status" value="1"/>
</dbReference>
<evidence type="ECO:0000256" key="4">
    <source>
        <dbReference type="ARBA" id="ARBA00023125"/>
    </source>
</evidence>